<evidence type="ECO:0000313" key="3">
    <source>
        <dbReference type="Proteomes" id="UP000027135"/>
    </source>
</evidence>
<dbReference type="AlphaFoldDB" id="A0A067QYW7"/>
<evidence type="ECO:0000256" key="1">
    <source>
        <dbReference type="SAM" id="Coils"/>
    </source>
</evidence>
<gene>
    <name evidence="2" type="ORF">L798_10506</name>
</gene>
<proteinExistence type="predicted"/>
<dbReference type="EMBL" id="KK852820">
    <property type="protein sequence ID" value="KDR15562.1"/>
    <property type="molecule type" value="Genomic_DNA"/>
</dbReference>
<feature type="coiled-coil region" evidence="1">
    <location>
        <begin position="22"/>
        <end position="56"/>
    </location>
</feature>
<keyword evidence="3" id="KW-1185">Reference proteome</keyword>
<evidence type="ECO:0000313" key="2">
    <source>
        <dbReference type="EMBL" id="KDR15562.1"/>
    </source>
</evidence>
<accession>A0A067QYW7</accession>
<name>A0A067QYW7_ZOONE</name>
<keyword evidence="1" id="KW-0175">Coiled coil</keyword>
<dbReference type="Proteomes" id="UP000027135">
    <property type="component" value="Unassembled WGS sequence"/>
</dbReference>
<reference evidence="2 3" key="1">
    <citation type="journal article" date="2014" name="Nat. Commun.">
        <title>Molecular traces of alternative social organization in a termite genome.</title>
        <authorList>
            <person name="Terrapon N."/>
            <person name="Li C."/>
            <person name="Robertson H.M."/>
            <person name="Ji L."/>
            <person name="Meng X."/>
            <person name="Booth W."/>
            <person name="Chen Z."/>
            <person name="Childers C.P."/>
            <person name="Glastad K.M."/>
            <person name="Gokhale K."/>
            <person name="Gowin J."/>
            <person name="Gronenberg W."/>
            <person name="Hermansen R.A."/>
            <person name="Hu H."/>
            <person name="Hunt B.G."/>
            <person name="Huylmans A.K."/>
            <person name="Khalil S.M."/>
            <person name="Mitchell R.D."/>
            <person name="Munoz-Torres M.C."/>
            <person name="Mustard J.A."/>
            <person name="Pan H."/>
            <person name="Reese J.T."/>
            <person name="Scharf M.E."/>
            <person name="Sun F."/>
            <person name="Vogel H."/>
            <person name="Xiao J."/>
            <person name="Yang W."/>
            <person name="Yang Z."/>
            <person name="Yang Z."/>
            <person name="Zhou J."/>
            <person name="Zhu J."/>
            <person name="Brent C.S."/>
            <person name="Elsik C.G."/>
            <person name="Goodisman M.A."/>
            <person name="Liberles D.A."/>
            <person name="Roe R.M."/>
            <person name="Vargo E.L."/>
            <person name="Vilcinskas A."/>
            <person name="Wang J."/>
            <person name="Bornberg-Bauer E."/>
            <person name="Korb J."/>
            <person name="Zhang G."/>
            <person name="Liebig J."/>
        </authorList>
    </citation>
    <scope>NUCLEOTIDE SEQUENCE [LARGE SCALE GENOMIC DNA]</scope>
    <source>
        <tissue evidence="2">Whole organism</tissue>
    </source>
</reference>
<sequence length="61" mass="7065">MLQQDKQADQVGKEISAQAGELKKLYLRAERKVTEVARLKERLKKVQEERTRFQAQGAHIS</sequence>
<organism evidence="2 3">
    <name type="scientific">Zootermopsis nevadensis</name>
    <name type="common">Dampwood termite</name>
    <dbReference type="NCBI Taxonomy" id="136037"/>
    <lineage>
        <taxon>Eukaryota</taxon>
        <taxon>Metazoa</taxon>
        <taxon>Ecdysozoa</taxon>
        <taxon>Arthropoda</taxon>
        <taxon>Hexapoda</taxon>
        <taxon>Insecta</taxon>
        <taxon>Pterygota</taxon>
        <taxon>Neoptera</taxon>
        <taxon>Polyneoptera</taxon>
        <taxon>Dictyoptera</taxon>
        <taxon>Blattodea</taxon>
        <taxon>Blattoidea</taxon>
        <taxon>Termitoidae</taxon>
        <taxon>Termopsidae</taxon>
        <taxon>Zootermopsis</taxon>
    </lineage>
</organism>
<dbReference type="InParanoid" id="A0A067QYW7"/>
<protein>
    <submittedName>
        <fullName evidence="2">Uncharacterized protein</fullName>
    </submittedName>
</protein>